<keyword evidence="13" id="KW-1185">Reference proteome</keyword>
<keyword evidence="3" id="KW-1003">Cell membrane</keyword>
<evidence type="ECO:0000256" key="9">
    <source>
        <dbReference type="SAM" id="Phobius"/>
    </source>
</evidence>
<evidence type="ECO:0000313" key="11">
    <source>
        <dbReference type="EMBL" id="AKG74964.1"/>
    </source>
</evidence>
<dbReference type="EMBL" id="FOTB01000002">
    <property type="protein sequence ID" value="SFK67658.1"/>
    <property type="molecule type" value="Genomic_DNA"/>
</dbReference>
<evidence type="ECO:0000256" key="6">
    <source>
        <dbReference type="ARBA" id="ARBA00022989"/>
    </source>
</evidence>
<evidence type="ECO:0000256" key="8">
    <source>
        <dbReference type="ARBA" id="ARBA00038436"/>
    </source>
</evidence>
<feature type="transmembrane region" description="Helical" evidence="9">
    <location>
        <begin position="138"/>
        <end position="159"/>
    </location>
</feature>
<evidence type="ECO:0000259" key="10">
    <source>
        <dbReference type="Pfam" id="PF04290"/>
    </source>
</evidence>
<evidence type="ECO:0000313" key="14">
    <source>
        <dbReference type="Proteomes" id="UP000183090"/>
    </source>
</evidence>
<keyword evidence="2" id="KW-0813">Transport</keyword>
<dbReference type="PANTHER" id="PTHR35011:SF4">
    <property type="entry name" value="SLL1102 PROTEIN"/>
    <property type="match status" value="1"/>
</dbReference>
<dbReference type="PANTHER" id="PTHR35011">
    <property type="entry name" value="2,3-DIKETO-L-GULONATE TRAP TRANSPORTER SMALL PERMEASE PROTEIN YIAM"/>
    <property type="match status" value="1"/>
</dbReference>
<evidence type="ECO:0000313" key="12">
    <source>
        <dbReference type="EMBL" id="SFK67658.1"/>
    </source>
</evidence>
<evidence type="ECO:0000256" key="2">
    <source>
        <dbReference type="ARBA" id="ARBA00022448"/>
    </source>
</evidence>
<protein>
    <submittedName>
        <fullName evidence="12">TRAP-type mannitol/chloroaromatic compound transport system, small permease component</fullName>
    </submittedName>
</protein>
<comment type="subcellular location">
    <subcellularLocation>
        <location evidence="1">Cell inner membrane</location>
        <topology evidence="1">Multi-pass membrane protein</topology>
    </subcellularLocation>
</comment>
<dbReference type="InterPro" id="IPR055348">
    <property type="entry name" value="DctQ"/>
</dbReference>
<reference evidence="12 14" key="3">
    <citation type="submission" date="2016-10" db="EMBL/GenBank/DDBJ databases">
        <authorList>
            <person name="Varghese N."/>
            <person name="Submissions S."/>
        </authorList>
    </citation>
    <scope>NUCLEOTIDE SEQUENCE [LARGE SCALE GENOMIC DNA]</scope>
    <source>
        <strain evidence="12 14">CGMCC 1.6501</strain>
    </source>
</reference>
<keyword evidence="4" id="KW-0997">Cell inner membrane</keyword>
<evidence type="ECO:0000313" key="13">
    <source>
        <dbReference type="Proteomes" id="UP000034029"/>
    </source>
</evidence>
<accession>A0A0F7HLR0</accession>
<dbReference type="Proteomes" id="UP000034029">
    <property type="component" value="Chromosome"/>
</dbReference>
<feature type="domain" description="Tripartite ATP-independent periplasmic transporters DctQ component" evidence="10">
    <location>
        <begin position="26"/>
        <end position="159"/>
    </location>
</feature>
<reference evidence="11 13" key="1">
    <citation type="journal article" date="2015" name="Int. J. Syst. Evol. Microbiol.">
        <title>Complete genome sequence of Salinicoccus halodurans H3B36, isolated from the Qaidam Basin in China.</title>
        <authorList>
            <person name="Jiang K."/>
            <person name="Xue Y."/>
            <person name="Ma Y."/>
        </authorList>
    </citation>
    <scope>NUCLEOTIDE SEQUENCE [LARGE SCALE GENOMIC DNA]</scope>
    <source>
        <strain evidence="11 13">H3B36</strain>
    </source>
</reference>
<feature type="transmembrane region" description="Helical" evidence="9">
    <location>
        <begin position="21"/>
        <end position="40"/>
    </location>
</feature>
<keyword evidence="5 9" id="KW-0812">Transmembrane</keyword>
<organism evidence="12 14">
    <name type="scientific">Salinicoccus halodurans</name>
    <dbReference type="NCBI Taxonomy" id="407035"/>
    <lineage>
        <taxon>Bacteria</taxon>
        <taxon>Bacillati</taxon>
        <taxon>Bacillota</taxon>
        <taxon>Bacilli</taxon>
        <taxon>Bacillales</taxon>
        <taxon>Staphylococcaceae</taxon>
        <taxon>Salinicoccus</taxon>
    </lineage>
</organism>
<dbReference type="Pfam" id="PF04290">
    <property type="entry name" value="DctQ"/>
    <property type="match status" value="1"/>
</dbReference>
<evidence type="ECO:0000256" key="1">
    <source>
        <dbReference type="ARBA" id="ARBA00004429"/>
    </source>
</evidence>
<evidence type="ECO:0000256" key="3">
    <source>
        <dbReference type="ARBA" id="ARBA00022475"/>
    </source>
</evidence>
<dbReference type="EMBL" id="CP011366">
    <property type="protein sequence ID" value="AKG74964.1"/>
    <property type="molecule type" value="Genomic_DNA"/>
</dbReference>
<evidence type="ECO:0000256" key="4">
    <source>
        <dbReference type="ARBA" id="ARBA00022519"/>
    </source>
</evidence>
<dbReference type="Proteomes" id="UP000183090">
    <property type="component" value="Unassembled WGS sequence"/>
</dbReference>
<evidence type="ECO:0000256" key="7">
    <source>
        <dbReference type="ARBA" id="ARBA00023136"/>
    </source>
</evidence>
<evidence type="ECO:0000256" key="5">
    <source>
        <dbReference type="ARBA" id="ARBA00022692"/>
    </source>
</evidence>
<gene>
    <name evidence="11" type="ORF">AAT16_12680</name>
    <name evidence="12" type="ORF">SAMN05216235_1095</name>
</gene>
<comment type="similarity">
    <text evidence="8">Belongs to the TRAP transporter small permease family.</text>
</comment>
<dbReference type="OrthoDB" id="63744at2"/>
<reference evidence="13" key="2">
    <citation type="submission" date="2015-04" db="EMBL/GenBank/DDBJ databases">
        <title>Complete genome sequence of Salinicoccus halodurans strain H3B36, isolated from the Qaidam basin of China.</title>
        <authorList>
            <person name="Ma Y."/>
            <person name="Jiang K."/>
            <person name="Xue Y."/>
        </authorList>
    </citation>
    <scope>NUCLEOTIDE SEQUENCE [LARGE SCALE GENOMIC DNA]</scope>
    <source>
        <strain evidence="13">H3B36</strain>
    </source>
</reference>
<dbReference type="InterPro" id="IPR007387">
    <property type="entry name" value="TRAP_DctQ"/>
</dbReference>
<sequence length="164" mass="18825">MRKIIAAFENLSKVSGKIASFMVIPLTLVVIYTVIMRRFFGNSPDWGFEVTIFIFGIMILLMGADTLRTKGHITVDVIQPLIKGKASLILSTFVNLLIVITSFFLLIKGFELAIESTRIMEHSAHQTSFNPPIWWFKWFIPIGALLLWLQSLVELYKLWFEGRE</sequence>
<name>A0A0F7HLR0_9STAP</name>
<proteinExistence type="inferred from homology"/>
<keyword evidence="7 9" id="KW-0472">Membrane</keyword>
<dbReference type="GO" id="GO:0005886">
    <property type="term" value="C:plasma membrane"/>
    <property type="evidence" value="ECO:0007669"/>
    <property type="project" value="UniProtKB-SubCell"/>
</dbReference>
<dbReference type="AlphaFoldDB" id="A0A0F7HLR0"/>
<keyword evidence="6 9" id="KW-1133">Transmembrane helix</keyword>
<dbReference type="KEGG" id="shv:AAT16_12680"/>
<dbReference type="RefSeq" id="WP_046791141.1">
    <property type="nucleotide sequence ID" value="NZ_CP011366.1"/>
</dbReference>
<feature type="transmembrane region" description="Helical" evidence="9">
    <location>
        <begin position="46"/>
        <end position="67"/>
    </location>
</feature>
<feature type="transmembrane region" description="Helical" evidence="9">
    <location>
        <begin position="88"/>
        <end position="107"/>
    </location>
</feature>